<dbReference type="EMBL" id="FNBH01000001">
    <property type="protein sequence ID" value="SDF30697.1"/>
    <property type="molecule type" value="Genomic_DNA"/>
</dbReference>
<gene>
    <name evidence="1" type="ORF">SAMN05421825_1536</name>
</gene>
<sequence>MVQTNPQQMKKSILFLILFILSQQIKANRDSLYIPQYQNRLQSLSRYEEFFCDACGCAAGNGSSGFESLLNPQFVGVKYFAQHYRAKENLFMQDLTQDQYFNTIQIWGKVPVTQKLSIYGSLPFQFHEKKTLQGDINISGIGDASVMGIYEILRSKSDYHQLNGGIGMKIPLGKFDEKGITGVNPGFQLGTGSWDYQLALSYKFQKNLFALMLNTDYTIKTENRKHYRFGNQWNYVATGFYRLWRNEDSIFSGKLGLQGEVYDRNRQFGEVMPRTAGSALYGKLGFEISYKKFSLGSELMLPAYAQLAGGDIEARSRFSLFVNFGI</sequence>
<protein>
    <submittedName>
        <fullName evidence="1">Putative MetA-pathway of phenol degradation</fullName>
    </submittedName>
</protein>
<dbReference type="Proteomes" id="UP000199203">
    <property type="component" value="Unassembled WGS sequence"/>
</dbReference>
<evidence type="ECO:0000313" key="1">
    <source>
        <dbReference type="EMBL" id="SDF30697.1"/>
    </source>
</evidence>
<name>A0A1G7K0L7_9FLAO</name>
<evidence type="ECO:0000313" key="2">
    <source>
        <dbReference type="Proteomes" id="UP000199203"/>
    </source>
</evidence>
<dbReference type="Pfam" id="PF13557">
    <property type="entry name" value="Phenol_MetA_deg"/>
    <property type="match status" value="1"/>
</dbReference>
<dbReference type="STRING" id="454006.SAMN05421825_1536"/>
<proteinExistence type="predicted"/>
<reference evidence="2" key="1">
    <citation type="submission" date="2016-10" db="EMBL/GenBank/DDBJ databases">
        <authorList>
            <person name="Varghese N."/>
            <person name="Submissions S."/>
        </authorList>
    </citation>
    <scope>NUCLEOTIDE SEQUENCE [LARGE SCALE GENOMIC DNA]</scope>
    <source>
        <strain evidence="2">DSM 19684</strain>
    </source>
</reference>
<accession>A0A1G7K0L7</accession>
<dbReference type="InterPro" id="IPR025737">
    <property type="entry name" value="FApF"/>
</dbReference>
<dbReference type="AlphaFoldDB" id="A0A1G7K0L7"/>
<keyword evidence="2" id="KW-1185">Reference proteome</keyword>
<organism evidence="1 2">
    <name type="scientific">Epilithonimonas hungarica</name>
    <dbReference type="NCBI Taxonomy" id="454006"/>
    <lineage>
        <taxon>Bacteria</taxon>
        <taxon>Pseudomonadati</taxon>
        <taxon>Bacteroidota</taxon>
        <taxon>Flavobacteriia</taxon>
        <taxon>Flavobacteriales</taxon>
        <taxon>Weeksellaceae</taxon>
        <taxon>Chryseobacterium group</taxon>
        <taxon>Epilithonimonas</taxon>
    </lineage>
</organism>